<evidence type="ECO:0000313" key="4">
    <source>
        <dbReference type="Proteomes" id="UP000823405"/>
    </source>
</evidence>
<dbReference type="InterPro" id="IPR001466">
    <property type="entry name" value="Beta-lactam-related"/>
</dbReference>
<accession>A0A9P6QQK8</accession>
<comment type="similarity">
    <text evidence="1">Belongs to the peptidase S12 family.</text>
</comment>
<dbReference type="Pfam" id="PF00144">
    <property type="entry name" value="Beta-lactamase"/>
    <property type="match status" value="1"/>
</dbReference>
<protein>
    <recommendedName>
        <fullName evidence="2">Beta-lactamase-related domain-containing protein</fullName>
    </recommendedName>
</protein>
<dbReference type="InterPro" id="IPR012338">
    <property type="entry name" value="Beta-lactam/transpept-like"/>
</dbReference>
<evidence type="ECO:0000259" key="2">
    <source>
        <dbReference type="Pfam" id="PF00144"/>
    </source>
</evidence>
<comment type="caution">
    <text evidence="3">The sequence shown here is derived from an EMBL/GenBank/DDBJ whole genome shotgun (WGS) entry which is preliminary data.</text>
</comment>
<dbReference type="PANTHER" id="PTHR46825">
    <property type="entry name" value="D-ALANYL-D-ALANINE-CARBOXYPEPTIDASE/ENDOPEPTIDASE AMPH"/>
    <property type="match status" value="1"/>
</dbReference>
<sequence>MTNTANTFQEWTDDIEKARVACGAYGMSVAVVHKGKIVYAQGFGKRNDTSPFTPETVSQIGSMTKAFTAVAVGELVAEGKAKWDVPVSEYLPEFQLKDPHLTAEINFVDLLAHRTGLPRRDLDWLRRSSSRIELIKLLKHVDPEAPLRTEFIYNNFMYSVAGEAASRIAGTSYEELVLSKVLRPLDMKDSGFSLTEMVTIHPNHALPYTSKSFEDAQEGKIVRAPLDPISQSQAPAGDIYSNVIDMAKWCKAIMHEGKLDDKQVLHKETVNKVTTAWNLMSRSSDDPDFSLTAYGLGWEIQHYKGHQTWRHAGGTFGYRSDMVLFPKEDLAVVILTNHVHNGLVDVIANYVADRILNLPITKDWLTDVAVMGTKAAYNNIGSEDPAFTEFFFPPQVKDKPASRPLKDFAGEYTEPFSPELTLSLETTNQEDGDSKDDSLAFKLTTWEGTLEHYHYDSFRLRVRDGIVMTNMLLNFIAGDDGLIYQCRVLRLDGSFVYTKKISTDTSALAKE</sequence>
<dbReference type="PANTHER" id="PTHR46825:SF15">
    <property type="entry name" value="BETA-LACTAMASE-RELATED DOMAIN-CONTAINING PROTEIN"/>
    <property type="match status" value="1"/>
</dbReference>
<dbReference type="AlphaFoldDB" id="A0A9P6QQK8"/>
<feature type="non-terminal residue" evidence="3">
    <location>
        <position position="511"/>
    </location>
</feature>
<dbReference type="Gene3D" id="3.40.710.10">
    <property type="entry name" value="DD-peptidase/beta-lactamase superfamily"/>
    <property type="match status" value="1"/>
</dbReference>
<dbReference type="Gene3D" id="2.40.128.600">
    <property type="match status" value="1"/>
</dbReference>
<dbReference type="SUPFAM" id="SSF56601">
    <property type="entry name" value="beta-lactamase/transpeptidase-like"/>
    <property type="match status" value="1"/>
</dbReference>
<name>A0A9P6QQK8_9FUNG</name>
<organism evidence="3 4">
    <name type="scientific">Linnemannia gamsii</name>
    <dbReference type="NCBI Taxonomy" id="64522"/>
    <lineage>
        <taxon>Eukaryota</taxon>
        <taxon>Fungi</taxon>
        <taxon>Fungi incertae sedis</taxon>
        <taxon>Mucoromycota</taxon>
        <taxon>Mortierellomycotina</taxon>
        <taxon>Mortierellomycetes</taxon>
        <taxon>Mortierellales</taxon>
        <taxon>Mortierellaceae</taxon>
        <taxon>Linnemannia</taxon>
    </lineage>
</organism>
<dbReference type="InterPro" id="IPR050491">
    <property type="entry name" value="AmpC-like"/>
</dbReference>
<reference evidence="3" key="1">
    <citation type="journal article" date="2020" name="Fungal Divers.">
        <title>Resolving the Mortierellaceae phylogeny through synthesis of multi-gene phylogenetics and phylogenomics.</title>
        <authorList>
            <person name="Vandepol N."/>
            <person name="Liber J."/>
            <person name="Desiro A."/>
            <person name="Na H."/>
            <person name="Kennedy M."/>
            <person name="Barry K."/>
            <person name="Grigoriev I.V."/>
            <person name="Miller A.N."/>
            <person name="O'Donnell K."/>
            <person name="Stajich J.E."/>
            <person name="Bonito G."/>
        </authorList>
    </citation>
    <scope>NUCLEOTIDE SEQUENCE</scope>
    <source>
        <strain evidence="3">NVP60</strain>
    </source>
</reference>
<proteinExistence type="inferred from homology"/>
<evidence type="ECO:0000256" key="1">
    <source>
        <dbReference type="ARBA" id="ARBA00038215"/>
    </source>
</evidence>
<feature type="domain" description="Beta-lactamase-related" evidence="2">
    <location>
        <begin position="13"/>
        <end position="349"/>
    </location>
</feature>
<gene>
    <name evidence="3" type="ORF">BGZ97_007034</name>
</gene>
<evidence type="ECO:0000313" key="3">
    <source>
        <dbReference type="EMBL" id="KAG0287655.1"/>
    </source>
</evidence>
<dbReference type="EMBL" id="JAAAIN010003110">
    <property type="protein sequence ID" value="KAG0287655.1"/>
    <property type="molecule type" value="Genomic_DNA"/>
</dbReference>
<keyword evidence="4" id="KW-1185">Reference proteome</keyword>
<dbReference type="Proteomes" id="UP000823405">
    <property type="component" value="Unassembled WGS sequence"/>
</dbReference>
<dbReference type="OrthoDB" id="5946976at2759"/>